<dbReference type="AlphaFoldDB" id="A0A0A7I1Z8"/>
<organism evidence="7 8">
    <name type="scientific">Bifidobacterium catenulatum PV20-2</name>
    <dbReference type="NCBI Taxonomy" id="1447716"/>
    <lineage>
        <taxon>Bacteria</taxon>
        <taxon>Bacillati</taxon>
        <taxon>Actinomycetota</taxon>
        <taxon>Actinomycetes</taxon>
        <taxon>Bifidobacteriales</taxon>
        <taxon>Bifidobacteriaceae</taxon>
        <taxon>Bifidobacterium</taxon>
    </lineage>
</organism>
<dbReference type="InterPro" id="IPR015421">
    <property type="entry name" value="PyrdxlP-dep_Trfase_major"/>
</dbReference>
<evidence type="ECO:0000313" key="8">
    <source>
        <dbReference type="Proteomes" id="UP000030625"/>
    </source>
</evidence>
<gene>
    <name evidence="7" type="ORF">AH68_03815</name>
</gene>
<sequence>MTYDFDTPIDRSGTYSLKWEEAGDALPMWVADMDFKTAPEIREALRRRVEHGVFGYSIVPPEWNQAYVDWWGRRHGLVIDPDSLVFCTGVVPAISSMVRKLTTPNENVLIQTPVYNIFFNSILNNGCRVLESPLAYDGEGHYSIDWNDLETKLADPQTTLMILCNPHNPIDRIWDRETLNHIGELCWKHHVTVISDEIHCDLTDPGFDYVPFASVSERCAMNSVTCMAPTKTFNIAGLNSAAAMIPNPVLRHKVWRALNTDEVAEPNAFAMTATLAAFKEGEPWLNELCAYLAGNKATARAMVDAYNASVPNDRRVIMIEGHATYLLWVDCSSITHDTDALCDYLKREHKVMFSEGSEYGGNGHDFVRINVACPRSRMIEGLARFIDGLLAYRTKTSPTAAGF</sequence>
<proteinExistence type="inferred from homology"/>
<name>A0A0A7I1Z8_9BIFI</name>
<dbReference type="InterPro" id="IPR015422">
    <property type="entry name" value="PyrdxlP-dep_Trfase_small"/>
</dbReference>
<dbReference type="STRING" id="1447716.AH68_03815"/>
<dbReference type="InterPro" id="IPR015424">
    <property type="entry name" value="PyrdxlP-dep_Trfase"/>
</dbReference>
<dbReference type="PANTHER" id="PTHR43525">
    <property type="entry name" value="PROTEIN MALY"/>
    <property type="match status" value="1"/>
</dbReference>
<evidence type="ECO:0000259" key="6">
    <source>
        <dbReference type="Pfam" id="PF00155"/>
    </source>
</evidence>
<evidence type="ECO:0000256" key="4">
    <source>
        <dbReference type="ARBA" id="ARBA00023239"/>
    </source>
</evidence>
<dbReference type="Gene3D" id="3.40.640.10">
    <property type="entry name" value="Type I PLP-dependent aspartate aminotransferase-like (Major domain)"/>
    <property type="match status" value="1"/>
</dbReference>
<evidence type="ECO:0000256" key="3">
    <source>
        <dbReference type="ARBA" id="ARBA00022898"/>
    </source>
</evidence>
<protein>
    <recommendedName>
        <fullName evidence="2">cysteine-S-conjugate beta-lyase</fullName>
        <ecNumber evidence="2">4.4.1.13</ecNumber>
    </recommendedName>
</protein>
<dbReference type="SUPFAM" id="SSF53383">
    <property type="entry name" value="PLP-dependent transferases"/>
    <property type="match status" value="1"/>
</dbReference>
<dbReference type="EMBL" id="CP007456">
    <property type="protein sequence ID" value="AIZ14337.1"/>
    <property type="molecule type" value="Genomic_DNA"/>
</dbReference>
<dbReference type="CDD" id="cd00609">
    <property type="entry name" value="AAT_like"/>
    <property type="match status" value="1"/>
</dbReference>
<dbReference type="OrthoDB" id="3224382at2"/>
<accession>A0A0A7I1Z8</accession>
<evidence type="ECO:0000256" key="1">
    <source>
        <dbReference type="ARBA" id="ARBA00001933"/>
    </source>
</evidence>
<dbReference type="KEGG" id="bka:AH68_03815"/>
<dbReference type="Pfam" id="PF00155">
    <property type="entry name" value="Aminotran_1_2"/>
    <property type="match status" value="1"/>
</dbReference>
<dbReference type="EC" id="4.4.1.13" evidence="2"/>
<evidence type="ECO:0000256" key="5">
    <source>
        <dbReference type="ARBA" id="ARBA00037974"/>
    </source>
</evidence>
<comment type="cofactor">
    <cofactor evidence="1">
        <name>pyridoxal 5'-phosphate</name>
        <dbReference type="ChEBI" id="CHEBI:597326"/>
    </cofactor>
</comment>
<evidence type="ECO:0000313" key="7">
    <source>
        <dbReference type="EMBL" id="AIZ14337.1"/>
    </source>
</evidence>
<keyword evidence="4 7" id="KW-0456">Lyase</keyword>
<dbReference type="GO" id="GO:0047804">
    <property type="term" value="F:cysteine-S-conjugate beta-lyase activity"/>
    <property type="evidence" value="ECO:0007669"/>
    <property type="project" value="UniProtKB-EC"/>
</dbReference>
<dbReference type="Gene3D" id="3.90.1150.10">
    <property type="entry name" value="Aspartate Aminotransferase, domain 1"/>
    <property type="match status" value="1"/>
</dbReference>
<reference evidence="7 8" key="1">
    <citation type="journal article" date="2015" name="Genome Announc.">
        <title>Complete and Assembled Genome Sequence of Bifidobacterium kashiwanohense PV20-2, Isolated from the Feces of an Anemic Kenyan Infant.</title>
        <authorList>
            <person name="Vazquez-Gutierrez P."/>
            <person name="Lacroix C."/>
            <person name="Chassard C."/>
            <person name="Klumpp J."/>
            <person name="Jans C."/>
            <person name="Stevens M.J."/>
        </authorList>
    </citation>
    <scope>NUCLEOTIDE SEQUENCE [LARGE SCALE GENOMIC DNA]</scope>
    <source>
        <strain evidence="7 8">PV20-2</strain>
    </source>
</reference>
<dbReference type="PANTHER" id="PTHR43525:SF1">
    <property type="entry name" value="PROTEIN MALY"/>
    <property type="match status" value="1"/>
</dbReference>
<dbReference type="InterPro" id="IPR051798">
    <property type="entry name" value="Class-II_PLP-Dep_Aminotrans"/>
</dbReference>
<keyword evidence="3" id="KW-0663">Pyridoxal phosphate</keyword>
<evidence type="ECO:0000256" key="2">
    <source>
        <dbReference type="ARBA" id="ARBA00012224"/>
    </source>
</evidence>
<dbReference type="NCBIfam" id="TIGR04350">
    <property type="entry name" value="C_S_lyase_PatB"/>
    <property type="match status" value="1"/>
</dbReference>
<dbReference type="InterPro" id="IPR004839">
    <property type="entry name" value="Aminotransferase_I/II_large"/>
</dbReference>
<dbReference type="Proteomes" id="UP000030625">
    <property type="component" value="Chromosome"/>
</dbReference>
<feature type="domain" description="Aminotransferase class I/classII large" evidence="6">
    <location>
        <begin position="32"/>
        <end position="384"/>
    </location>
</feature>
<comment type="similarity">
    <text evidence="5">Belongs to the class-II pyridoxal-phosphate-dependent aminotransferase family. MalY/PatB cystathionine beta-lyase subfamily.</text>
</comment>
<dbReference type="GO" id="GO:0030170">
    <property type="term" value="F:pyridoxal phosphate binding"/>
    <property type="evidence" value="ECO:0007669"/>
    <property type="project" value="InterPro"/>
</dbReference>
<dbReference type="RefSeq" id="WP_039197759.1">
    <property type="nucleotide sequence ID" value="NZ_CP007456.1"/>
</dbReference>
<dbReference type="HOGENOM" id="CLU_017584_15_0_11"/>
<dbReference type="InterPro" id="IPR027619">
    <property type="entry name" value="C-S_lyase_PatB-like"/>
</dbReference>